<dbReference type="PANTHER" id="PTHR11662:SF399">
    <property type="entry name" value="FI19708P1-RELATED"/>
    <property type="match status" value="1"/>
</dbReference>
<keyword evidence="9" id="KW-1185">Reference proteome</keyword>
<sequence length="1098" mass="121871">MGALQSSIQPDGCVGRPPLYSLKSIRFRIVLLMMFAMLSSYTIRNSPGLTMVCMVNATGLGGKLSNSTQASMDECSSSLNQEGLDGSGYNGDFLWSSSEQGLTFTSMSFGALLTTLPYGLLADKFGPKLIAFWSICLMALVSCLQPHLANIHLLAFTIANFFIGAFAGCTTPCMTSLASRWFPKDERSTLNAIYSSGMQLAGVLIGLAAPLLCSSSVLGGWPLVYYGQAFMAAAWATLWIPFVSNHVENNGSVGEVERGYITSNTVVRKNQDKKMFPWTKAILSPPFLAVLLAITTVHTQDAINMSYTATYIRDILRTDLKTNGVYTSLPFIAQIVSKILVSMLADYLKRKRVMSHTVSVRLFQLISNIGTALCFLGLVAFADCNHTSLGVLFLILRNVFIAFISAGGHTSALSIAPPHSGTVSAASIFIASVVGTVALYLAGIVLETVLYPCIETLRVRYTQLTHYIDYKSGPTKLVKRRADCVLSAFREKKIAFVLWYNENRTECELVDSITKFGKEEPYDQSEGWILGWRLIAARVLRILTIFCRNSEYKPHRSYRLMAQIGLTQIATFPGQAFVGLAVILGYDPLGMGSILMKIMSSARKAEALLSVALAYERLIIICRFREVPHLILILTCSAWLAASINVAVLCSPWTDFFVNPSQYGASYDKSLPWTAAFATVSYFHMMLAAALSFSSYLIIIAHLLYQKIATKSTKIELNEKSIFLQAFIRFLGDITSTSLFHIARLSHIKSADAVRIFTTLVYIASNLIFPPTISVIVSRRLRRKVLYSSETSSIRVEDIAIRNTSRGDALKMHYAIYLNPESTSTCGQIQLVKSTPKSNNPLASSSSSLNAKSAQFQHDFNLALFNHSHSFCRIRVYHGSTFFFCHFKASSRARFLAPCYTLVNSEPHMEETINNDVKSHIIALVKSRENLWKVKTRGYKIDNKKVEDYQEIADEINKLHGLSITGGQARGVFKNLRDTYSRRIRNAKKDMKTTGSGDETTKTGKAKAQKEEAFPPHPPLYDHRWLFPNCVAALDGKHFLLEAPCAAGSLYVNYKLFHSITGLAFLILRRRLPWTTIRLLDLRGQSDSPTDPQIASRR</sequence>
<evidence type="ECO:0000313" key="8">
    <source>
        <dbReference type="EMBL" id="KAK0423450.1"/>
    </source>
</evidence>
<dbReference type="GO" id="GO:0006820">
    <property type="term" value="P:monoatomic anion transport"/>
    <property type="evidence" value="ECO:0007669"/>
    <property type="project" value="TreeGrafter"/>
</dbReference>
<evidence type="ECO:0000256" key="6">
    <source>
        <dbReference type="SAM" id="Phobius"/>
    </source>
</evidence>
<reference evidence="8" key="1">
    <citation type="submission" date="2023-06" db="EMBL/GenBank/DDBJ databases">
        <title>Genomic analysis of the entomopathogenic nematode Steinernema hermaphroditum.</title>
        <authorList>
            <person name="Schwarz E.M."/>
            <person name="Heppert J.K."/>
            <person name="Baniya A."/>
            <person name="Schwartz H.T."/>
            <person name="Tan C.-H."/>
            <person name="Antoshechkin I."/>
            <person name="Sternberg P.W."/>
            <person name="Goodrich-Blair H."/>
            <person name="Dillman A.R."/>
        </authorList>
    </citation>
    <scope>NUCLEOTIDE SEQUENCE</scope>
    <source>
        <strain evidence="8">PS9179</strain>
        <tissue evidence="8">Whole animal</tissue>
    </source>
</reference>
<feature type="region of interest" description="Disordered" evidence="5">
    <location>
        <begin position="990"/>
        <end position="1014"/>
    </location>
</feature>
<evidence type="ECO:0000259" key="7">
    <source>
        <dbReference type="PROSITE" id="PS50850"/>
    </source>
</evidence>
<dbReference type="InterPro" id="IPR036259">
    <property type="entry name" value="MFS_trans_sf"/>
</dbReference>
<proteinExistence type="predicted"/>
<protein>
    <recommendedName>
        <fullName evidence="7">Major facilitator superfamily (MFS) profile domain-containing protein</fullName>
    </recommendedName>
</protein>
<gene>
    <name evidence="8" type="ORF">QR680_008152</name>
</gene>
<name>A0AA39IH10_9BILA</name>
<dbReference type="InterPro" id="IPR006578">
    <property type="entry name" value="MADF-dom"/>
</dbReference>
<comment type="caution">
    <text evidence="8">The sequence shown here is derived from an EMBL/GenBank/DDBJ whole genome shotgun (WGS) entry which is preliminary data.</text>
</comment>
<comment type="subcellular location">
    <subcellularLocation>
        <location evidence="1">Membrane</location>
        <topology evidence="1">Multi-pass membrane protein</topology>
    </subcellularLocation>
</comment>
<feature type="transmembrane region" description="Helical" evidence="6">
    <location>
        <begin position="154"/>
        <end position="178"/>
    </location>
</feature>
<feature type="transmembrane region" description="Helical" evidence="6">
    <location>
        <begin position="420"/>
        <end position="442"/>
    </location>
</feature>
<feature type="transmembrane region" description="Helical" evidence="6">
    <location>
        <begin position="102"/>
        <end position="122"/>
    </location>
</feature>
<dbReference type="PROSITE" id="PS50850">
    <property type="entry name" value="MFS"/>
    <property type="match status" value="1"/>
</dbReference>
<dbReference type="InterPro" id="IPR050382">
    <property type="entry name" value="MFS_Na/Anion_cotransporter"/>
</dbReference>
<dbReference type="PANTHER" id="PTHR11662">
    <property type="entry name" value="SOLUTE CARRIER FAMILY 17"/>
    <property type="match status" value="1"/>
</dbReference>
<feature type="transmembrane region" description="Helical" evidence="6">
    <location>
        <begin position="278"/>
        <end position="297"/>
    </location>
</feature>
<dbReference type="SUPFAM" id="SSF103473">
    <property type="entry name" value="MFS general substrate transporter"/>
    <property type="match status" value="1"/>
</dbReference>
<feature type="transmembrane region" description="Helical" evidence="6">
    <location>
        <begin position="329"/>
        <end position="348"/>
    </location>
</feature>
<organism evidence="8 9">
    <name type="scientific">Steinernema hermaphroditum</name>
    <dbReference type="NCBI Taxonomy" id="289476"/>
    <lineage>
        <taxon>Eukaryota</taxon>
        <taxon>Metazoa</taxon>
        <taxon>Ecdysozoa</taxon>
        <taxon>Nematoda</taxon>
        <taxon>Chromadorea</taxon>
        <taxon>Rhabditida</taxon>
        <taxon>Tylenchina</taxon>
        <taxon>Panagrolaimomorpha</taxon>
        <taxon>Strongyloidoidea</taxon>
        <taxon>Steinernematidae</taxon>
        <taxon>Steinernema</taxon>
    </lineage>
</organism>
<keyword evidence="3 6" id="KW-1133">Transmembrane helix</keyword>
<evidence type="ECO:0000313" key="9">
    <source>
        <dbReference type="Proteomes" id="UP001175271"/>
    </source>
</evidence>
<feature type="transmembrane region" description="Helical" evidence="6">
    <location>
        <begin position="756"/>
        <end position="777"/>
    </location>
</feature>
<dbReference type="EMBL" id="JAUCMV010000001">
    <property type="protein sequence ID" value="KAK0423450.1"/>
    <property type="molecule type" value="Genomic_DNA"/>
</dbReference>
<keyword evidence="4 6" id="KW-0472">Membrane</keyword>
<evidence type="ECO:0000256" key="5">
    <source>
        <dbReference type="SAM" id="MobiDB-lite"/>
    </source>
</evidence>
<evidence type="ECO:0000256" key="4">
    <source>
        <dbReference type="ARBA" id="ARBA00023136"/>
    </source>
</evidence>
<accession>A0AA39IH10</accession>
<evidence type="ECO:0000256" key="3">
    <source>
        <dbReference type="ARBA" id="ARBA00022989"/>
    </source>
</evidence>
<evidence type="ECO:0000256" key="1">
    <source>
        <dbReference type="ARBA" id="ARBA00004141"/>
    </source>
</evidence>
<dbReference type="Proteomes" id="UP001175271">
    <property type="component" value="Unassembled WGS sequence"/>
</dbReference>
<dbReference type="AlphaFoldDB" id="A0AA39IH10"/>
<feature type="transmembrane region" description="Helical" evidence="6">
    <location>
        <begin position="25"/>
        <end position="43"/>
    </location>
</feature>
<feature type="transmembrane region" description="Helical" evidence="6">
    <location>
        <begin position="631"/>
        <end position="654"/>
    </location>
</feature>
<evidence type="ECO:0000256" key="2">
    <source>
        <dbReference type="ARBA" id="ARBA00022692"/>
    </source>
</evidence>
<feature type="transmembrane region" description="Helical" evidence="6">
    <location>
        <begin position="129"/>
        <end position="148"/>
    </location>
</feature>
<dbReference type="Gene3D" id="1.20.1250.20">
    <property type="entry name" value="MFS general substrate transporter like domains"/>
    <property type="match status" value="2"/>
</dbReference>
<dbReference type="InterPro" id="IPR011701">
    <property type="entry name" value="MFS"/>
</dbReference>
<dbReference type="InterPro" id="IPR020846">
    <property type="entry name" value="MFS_dom"/>
</dbReference>
<keyword evidence="2 6" id="KW-0812">Transmembrane</keyword>
<feature type="transmembrane region" description="Helical" evidence="6">
    <location>
        <begin position="388"/>
        <end position="408"/>
    </location>
</feature>
<dbReference type="GO" id="GO:0016020">
    <property type="term" value="C:membrane"/>
    <property type="evidence" value="ECO:0007669"/>
    <property type="project" value="UniProtKB-SubCell"/>
</dbReference>
<feature type="domain" description="Major facilitator superfamily (MFS) profile" evidence="7">
    <location>
        <begin position="54"/>
        <end position="505"/>
    </location>
</feature>
<dbReference type="Pfam" id="PF10545">
    <property type="entry name" value="MADF_DNA_bdg"/>
    <property type="match status" value="1"/>
</dbReference>
<feature type="transmembrane region" description="Helical" evidence="6">
    <location>
        <begin position="674"/>
        <end position="705"/>
    </location>
</feature>
<dbReference type="Pfam" id="PF07690">
    <property type="entry name" value="MFS_1"/>
    <property type="match status" value="1"/>
</dbReference>
<feature type="transmembrane region" description="Helical" evidence="6">
    <location>
        <begin position="360"/>
        <end position="382"/>
    </location>
</feature>
<dbReference type="GO" id="GO:0022857">
    <property type="term" value="F:transmembrane transporter activity"/>
    <property type="evidence" value="ECO:0007669"/>
    <property type="project" value="InterPro"/>
</dbReference>